<feature type="chain" id="PRO_5036684303" evidence="1">
    <location>
        <begin position="25"/>
        <end position="473"/>
    </location>
</feature>
<proteinExistence type="predicted"/>
<protein>
    <submittedName>
        <fullName evidence="3">S-layer homology domain-containing protein</fullName>
    </submittedName>
</protein>
<dbReference type="InterPro" id="IPR001119">
    <property type="entry name" value="SLH_dom"/>
</dbReference>
<gene>
    <name evidence="3" type="ORF">KC717_01585</name>
</gene>
<comment type="caution">
    <text evidence="3">The sequence shown here is derived from an EMBL/GenBank/DDBJ whole genome shotgun (WGS) entry which is preliminary data.</text>
</comment>
<evidence type="ECO:0000259" key="2">
    <source>
        <dbReference type="PROSITE" id="PS51272"/>
    </source>
</evidence>
<evidence type="ECO:0000256" key="1">
    <source>
        <dbReference type="SAM" id="SignalP"/>
    </source>
</evidence>
<accession>A0A955L836</accession>
<reference evidence="3" key="2">
    <citation type="journal article" date="2021" name="Microbiome">
        <title>Successional dynamics and alternative stable states in a saline activated sludge microbial community over 9 years.</title>
        <authorList>
            <person name="Wang Y."/>
            <person name="Ye J."/>
            <person name="Ju F."/>
            <person name="Liu L."/>
            <person name="Boyd J.A."/>
            <person name="Deng Y."/>
            <person name="Parks D.H."/>
            <person name="Jiang X."/>
            <person name="Yin X."/>
            <person name="Woodcroft B.J."/>
            <person name="Tyson G.W."/>
            <person name="Hugenholtz P."/>
            <person name="Polz M.F."/>
            <person name="Zhang T."/>
        </authorList>
    </citation>
    <scope>NUCLEOTIDE SEQUENCE</scope>
    <source>
        <strain evidence="3">HKST-UBA11</strain>
    </source>
</reference>
<dbReference type="EMBL" id="JAGQLH010000013">
    <property type="protein sequence ID" value="MCA9385319.1"/>
    <property type="molecule type" value="Genomic_DNA"/>
</dbReference>
<dbReference type="Pfam" id="PF00395">
    <property type="entry name" value="SLH"/>
    <property type="match status" value="1"/>
</dbReference>
<reference evidence="3" key="1">
    <citation type="submission" date="2020-04" db="EMBL/GenBank/DDBJ databases">
        <authorList>
            <person name="Zhang T."/>
        </authorList>
    </citation>
    <scope>NUCLEOTIDE SEQUENCE</scope>
    <source>
        <strain evidence="3">HKST-UBA11</strain>
    </source>
</reference>
<keyword evidence="1" id="KW-0732">Signal</keyword>
<dbReference type="Proteomes" id="UP000754563">
    <property type="component" value="Unassembled WGS sequence"/>
</dbReference>
<feature type="signal peptide" evidence="1">
    <location>
        <begin position="1"/>
        <end position="24"/>
    </location>
</feature>
<organism evidence="3 4">
    <name type="scientific">Candidatus Dojkabacteria bacterium</name>
    <dbReference type="NCBI Taxonomy" id="2099670"/>
    <lineage>
        <taxon>Bacteria</taxon>
        <taxon>Candidatus Dojkabacteria</taxon>
    </lineage>
</organism>
<dbReference type="PROSITE" id="PS51272">
    <property type="entry name" value="SLH"/>
    <property type="match status" value="1"/>
</dbReference>
<evidence type="ECO:0000313" key="3">
    <source>
        <dbReference type="EMBL" id="MCA9385319.1"/>
    </source>
</evidence>
<feature type="domain" description="SLH" evidence="2">
    <location>
        <begin position="22"/>
        <end position="85"/>
    </location>
</feature>
<evidence type="ECO:0000313" key="4">
    <source>
        <dbReference type="Proteomes" id="UP000754563"/>
    </source>
</evidence>
<dbReference type="AlphaFoldDB" id="A0A955L836"/>
<sequence>MKKVIHTSILSVIIFPLFINSTLAAFTDIIPDTTFYDAIVYVQDEGIVSGFEDGTYRPLNEITRGEFTKIIINSRFDQSTIENCTEKVFPDITDENKFIRYICVAKNHNIVNGYSDGNYYSESTISVAEAMKILSNSFDLELLNAQETENKFKPYVDSLSEVNAIPGTIFSMFDPLLRDEMAEFIYRLENNYTTFPSLSYEEINILYDGGQIDSENNTFSEEPVGEENKLAIYEVNNNTISLKETPSVAENYKDLQNDTTKHVELWTLFASLIPLERRDFLVEYILFTDGEAEALATVHQSQTDLSKWVLNIDIYDSYYPDFEFMNEEDVLFTLIHEYAHLLTLNSSQLSVNSLDSDCRTTHYVPEGCSLEESYLNQFVSQFWTDSMINQVQSIDLIEDADAYYDAIIEFYTNHPNSFVSEYAATNEVEDLAESFTFFVLQDRPTGSTTADQKILFFYNYPELIELREHMRSI</sequence>
<name>A0A955L836_9BACT</name>